<dbReference type="STRING" id="95161.SAMN05660874_03471"/>
<name>A0A1I6SVV3_9PSEU</name>
<evidence type="ECO:0000313" key="3">
    <source>
        <dbReference type="EMBL" id="SFS80983.1"/>
    </source>
</evidence>
<protein>
    <submittedName>
        <fullName evidence="3">3-oxoacyl-[acyl-carrier protein] reductase</fullName>
    </submittedName>
</protein>
<dbReference type="Gene3D" id="3.40.50.720">
    <property type="entry name" value="NAD(P)-binding Rossmann-like Domain"/>
    <property type="match status" value="1"/>
</dbReference>
<gene>
    <name evidence="3" type="ORF">SAMN05660874_03471</name>
</gene>
<dbReference type="PANTHER" id="PTHR48107">
    <property type="entry name" value="NADPH-DEPENDENT ALDEHYDE REDUCTASE-LIKE PROTEIN, CHLOROPLASTIC-RELATED"/>
    <property type="match status" value="1"/>
</dbReference>
<dbReference type="EMBL" id="FOZX01000005">
    <property type="protein sequence ID" value="SFS80983.1"/>
    <property type="molecule type" value="Genomic_DNA"/>
</dbReference>
<comment type="similarity">
    <text evidence="1">Belongs to the short-chain dehydrogenases/reductases (SDR) family.</text>
</comment>
<dbReference type="Proteomes" id="UP000198852">
    <property type="component" value="Unassembled WGS sequence"/>
</dbReference>
<organism evidence="3 4">
    <name type="scientific">Saccharopolyspora flava</name>
    <dbReference type="NCBI Taxonomy" id="95161"/>
    <lineage>
        <taxon>Bacteria</taxon>
        <taxon>Bacillati</taxon>
        <taxon>Actinomycetota</taxon>
        <taxon>Actinomycetes</taxon>
        <taxon>Pseudonocardiales</taxon>
        <taxon>Pseudonocardiaceae</taxon>
        <taxon>Saccharopolyspora</taxon>
    </lineage>
</organism>
<dbReference type="PANTHER" id="PTHR48107:SF7">
    <property type="entry name" value="RE15974P"/>
    <property type="match status" value="1"/>
</dbReference>
<keyword evidence="2" id="KW-0560">Oxidoreductase</keyword>
<evidence type="ECO:0000256" key="1">
    <source>
        <dbReference type="ARBA" id="ARBA00006484"/>
    </source>
</evidence>
<evidence type="ECO:0000256" key="2">
    <source>
        <dbReference type="ARBA" id="ARBA00023002"/>
    </source>
</evidence>
<dbReference type="InterPro" id="IPR036291">
    <property type="entry name" value="NAD(P)-bd_dom_sf"/>
</dbReference>
<keyword evidence="4" id="KW-1185">Reference proteome</keyword>
<sequence>MIIVMIDPRLRDRVAVITGCDTALGVGAALARALARQQVRLLLCTEPGAEDHLTPALRADGHLAEALAVDLADPHAPGLVYDTAETRLGPVEILVVNTGHARTGTRAWGGEVVTGAGLDEHHARGTRAPALLMAEHHRRHRARRGEWGRIITLIPDSAGGPPGEVPAAAAGAALESLSRSAARECGPEGITVNVIACGPVRTGWLSRDDAERLASASPLGRLGHPDDIADVAVFLASHQARWLTGQTLRASGGRTP</sequence>
<dbReference type="PRINTS" id="PR00081">
    <property type="entry name" value="GDHRDH"/>
</dbReference>
<dbReference type="GO" id="GO:0016614">
    <property type="term" value="F:oxidoreductase activity, acting on CH-OH group of donors"/>
    <property type="evidence" value="ECO:0007669"/>
    <property type="project" value="UniProtKB-ARBA"/>
</dbReference>
<dbReference type="SUPFAM" id="SSF51735">
    <property type="entry name" value="NAD(P)-binding Rossmann-fold domains"/>
    <property type="match status" value="1"/>
</dbReference>
<accession>A0A1I6SVV3</accession>
<proteinExistence type="inferred from homology"/>
<dbReference type="Pfam" id="PF13561">
    <property type="entry name" value="adh_short_C2"/>
    <property type="match status" value="1"/>
</dbReference>
<dbReference type="AlphaFoldDB" id="A0A1I6SVV3"/>
<dbReference type="InterPro" id="IPR002347">
    <property type="entry name" value="SDR_fam"/>
</dbReference>
<reference evidence="4" key="1">
    <citation type="submission" date="2016-10" db="EMBL/GenBank/DDBJ databases">
        <authorList>
            <person name="Varghese N."/>
            <person name="Submissions S."/>
        </authorList>
    </citation>
    <scope>NUCLEOTIDE SEQUENCE [LARGE SCALE GENOMIC DNA]</scope>
    <source>
        <strain evidence="4">DSM 44771</strain>
    </source>
</reference>
<evidence type="ECO:0000313" key="4">
    <source>
        <dbReference type="Proteomes" id="UP000198852"/>
    </source>
</evidence>